<dbReference type="STRING" id="212602.A0A420HEU8"/>
<proteinExistence type="predicted"/>
<organism evidence="1 2">
    <name type="scientific">Erysiphe neolycopersici</name>
    <dbReference type="NCBI Taxonomy" id="212602"/>
    <lineage>
        <taxon>Eukaryota</taxon>
        <taxon>Fungi</taxon>
        <taxon>Dikarya</taxon>
        <taxon>Ascomycota</taxon>
        <taxon>Pezizomycotina</taxon>
        <taxon>Leotiomycetes</taxon>
        <taxon>Erysiphales</taxon>
        <taxon>Erysiphaceae</taxon>
        <taxon>Erysiphe</taxon>
    </lineage>
</organism>
<accession>A0A420HEU8</accession>
<evidence type="ECO:0000313" key="1">
    <source>
        <dbReference type="EMBL" id="RKF55972.1"/>
    </source>
</evidence>
<evidence type="ECO:0000313" key="2">
    <source>
        <dbReference type="Proteomes" id="UP000286134"/>
    </source>
</evidence>
<name>A0A420HEU8_9PEZI</name>
<keyword evidence="2" id="KW-1185">Reference proteome</keyword>
<protein>
    <submittedName>
        <fullName evidence="1">Uncharacterized protein</fullName>
    </submittedName>
</protein>
<comment type="caution">
    <text evidence="1">The sequence shown here is derived from an EMBL/GenBank/DDBJ whole genome shotgun (WGS) entry which is preliminary data.</text>
</comment>
<reference evidence="1 2" key="1">
    <citation type="journal article" date="2018" name="BMC Genomics">
        <title>Comparative genome analyses reveal sequence features reflecting distinct modes of host-adaptation between dicot and monocot powdery mildew.</title>
        <authorList>
            <person name="Wu Y."/>
            <person name="Ma X."/>
            <person name="Pan Z."/>
            <person name="Kale S.D."/>
            <person name="Song Y."/>
            <person name="King H."/>
            <person name="Zhang Q."/>
            <person name="Presley C."/>
            <person name="Deng X."/>
            <person name="Wei C.I."/>
            <person name="Xiao S."/>
        </authorList>
    </citation>
    <scope>NUCLEOTIDE SEQUENCE [LARGE SCALE GENOMIC DNA]</scope>
    <source>
        <strain evidence="1">UMSG2</strain>
    </source>
</reference>
<sequence length="116" mass="13063">MTSDYFLQLQDNGYFSPGNDTPKSTFSSSIRTKADIREDGNGEAATSLLVKLVLCLHGEAELWHVNEISEITRPGITTNLNFLCSELERRFQKPPSVALSKSERLRYTIIDVQARL</sequence>
<dbReference type="EMBL" id="MCFK01008530">
    <property type="protein sequence ID" value="RKF55972.1"/>
    <property type="molecule type" value="Genomic_DNA"/>
</dbReference>
<dbReference type="AlphaFoldDB" id="A0A420HEU8"/>
<dbReference type="Proteomes" id="UP000286134">
    <property type="component" value="Unassembled WGS sequence"/>
</dbReference>
<gene>
    <name evidence="1" type="ORF">OnM2_085020</name>
</gene>